<feature type="repeat" description="WD" evidence="5">
    <location>
        <begin position="63"/>
        <end position="97"/>
    </location>
</feature>
<evidence type="ECO:0000313" key="8">
    <source>
        <dbReference type="Proteomes" id="UP000193986"/>
    </source>
</evidence>
<evidence type="ECO:0000256" key="6">
    <source>
        <dbReference type="SAM" id="MobiDB-lite"/>
    </source>
</evidence>
<organism evidence="7 8">
    <name type="scientific">Naematelia encephala</name>
    <dbReference type="NCBI Taxonomy" id="71784"/>
    <lineage>
        <taxon>Eukaryota</taxon>
        <taxon>Fungi</taxon>
        <taxon>Dikarya</taxon>
        <taxon>Basidiomycota</taxon>
        <taxon>Agaricomycotina</taxon>
        <taxon>Tremellomycetes</taxon>
        <taxon>Tremellales</taxon>
        <taxon>Naemateliaceae</taxon>
        <taxon>Naematelia</taxon>
    </lineage>
</organism>
<evidence type="ECO:0000313" key="7">
    <source>
        <dbReference type="EMBL" id="ORY31243.1"/>
    </source>
</evidence>
<keyword evidence="4" id="KW-0539">Nucleus</keyword>
<dbReference type="EMBL" id="MCFC01000016">
    <property type="protein sequence ID" value="ORY31243.1"/>
    <property type="molecule type" value="Genomic_DNA"/>
</dbReference>
<dbReference type="PANTHER" id="PTHR44040:SF1">
    <property type="entry name" value="RETINOBLASTOMA-BINDING PROTEIN 5"/>
    <property type="match status" value="1"/>
</dbReference>
<evidence type="ECO:0000256" key="2">
    <source>
        <dbReference type="ARBA" id="ARBA00022574"/>
    </source>
</evidence>
<dbReference type="PROSITE" id="PS00678">
    <property type="entry name" value="WD_REPEATS_1"/>
    <property type="match status" value="2"/>
</dbReference>
<dbReference type="InterPro" id="IPR019775">
    <property type="entry name" value="WD40_repeat_CS"/>
</dbReference>
<evidence type="ECO:0000256" key="4">
    <source>
        <dbReference type="ARBA" id="ARBA00023242"/>
    </source>
</evidence>
<name>A0A1Y2B8U4_9TREE</name>
<keyword evidence="3" id="KW-0677">Repeat</keyword>
<feature type="repeat" description="WD" evidence="5">
    <location>
        <begin position="25"/>
        <end position="62"/>
    </location>
</feature>
<evidence type="ECO:0000256" key="5">
    <source>
        <dbReference type="PROSITE-ProRule" id="PRU00221"/>
    </source>
</evidence>
<dbReference type="InterPro" id="IPR015943">
    <property type="entry name" value="WD40/YVTN_repeat-like_dom_sf"/>
</dbReference>
<dbReference type="InterPro" id="IPR037850">
    <property type="entry name" value="RBBP5/Swd1"/>
</dbReference>
<feature type="region of interest" description="Disordered" evidence="6">
    <location>
        <begin position="373"/>
        <end position="394"/>
    </location>
</feature>
<dbReference type="SUPFAM" id="SSF50978">
    <property type="entry name" value="WD40 repeat-like"/>
    <property type="match status" value="1"/>
</dbReference>
<evidence type="ECO:0000256" key="1">
    <source>
        <dbReference type="ARBA" id="ARBA00004123"/>
    </source>
</evidence>
<dbReference type="FunCoup" id="A0A1Y2B8U4">
    <property type="interactions" value="811"/>
</dbReference>
<dbReference type="InterPro" id="IPR036322">
    <property type="entry name" value="WD40_repeat_dom_sf"/>
</dbReference>
<dbReference type="PROSITE" id="PS50082">
    <property type="entry name" value="WD_REPEATS_2"/>
    <property type="match status" value="2"/>
</dbReference>
<dbReference type="Proteomes" id="UP000193986">
    <property type="component" value="Unassembled WGS sequence"/>
</dbReference>
<protein>
    <submittedName>
        <fullName evidence="7">WD40-repeat-containing domain protein</fullName>
    </submittedName>
</protein>
<comment type="subcellular location">
    <subcellularLocation>
        <location evidence="1">Nucleus</location>
    </subcellularLocation>
</comment>
<dbReference type="InParanoid" id="A0A1Y2B8U4"/>
<feature type="compositionally biased region" description="Acidic residues" evidence="6">
    <location>
        <begin position="373"/>
        <end position="386"/>
    </location>
</feature>
<sequence>MQQLLNPFAQKYPEAVDSTLASQATSIKFNPSGPFAGHYLAAGGSDGLVEVWDVETRGLARVLEGHVKSVGGLCWSRNNRYLLSASLDATAIIWDLSVLSNPYLNPSTPIHNIASTSSSRLSTIRFDAPVATAEFHPRNSKIILATLTCNEVVLVDLRAGGGGMTVLEDVEVGEGADMEVDGEERTKATLACGTFSPCGSRIYAGTTGGELLTFDPVSRLVTGRLKVATSAIRQIAFSASGREVILSASDRALRVLAVTPSTGLLTPIHRFQDLVNRTPWNAIGFSGDGEYVMGGAGHKAAHNVFIWDRDSGVLVKVLEGPKEPLIDSDWHPTKPVIASVATSGDIHIWQTSVPDNWAAFAPGFEELEENVEYDEREDEFDIEDETEVSRRKDAEEDLNIDITSPDNSFPRRPEPIVSLFQGTIQSNGSIGGDGGGGGIGEQEDTLEAKAVRAAQEVKDWAEREPDDDTWDRFYLSLDLLAPLQEDEDDTK</sequence>
<keyword evidence="2 5" id="KW-0853">WD repeat</keyword>
<dbReference type="PROSITE" id="PS50294">
    <property type="entry name" value="WD_REPEATS_REGION"/>
    <property type="match status" value="1"/>
</dbReference>
<accession>A0A1Y2B8U4</accession>
<evidence type="ECO:0000256" key="3">
    <source>
        <dbReference type="ARBA" id="ARBA00022737"/>
    </source>
</evidence>
<proteinExistence type="predicted"/>
<comment type="caution">
    <text evidence="7">The sequence shown here is derived from an EMBL/GenBank/DDBJ whole genome shotgun (WGS) entry which is preliminary data.</text>
</comment>
<dbReference type="STRING" id="71784.A0A1Y2B8U4"/>
<dbReference type="Gene3D" id="2.130.10.10">
    <property type="entry name" value="YVTN repeat-like/Quinoprotein amine dehydrogenase"/>
    <property type="match status" value="2"/>
</dbReference>
<dbReference type="Pfam" id="PF00400">
    <property type="entry name" value="WD40"/>
    <property type="match status" value="2"/>
</dbReference>
<gene>
    <name evidence="7" type="ORF">BCR39DRAFT_527075</name>
</gene>
<dbReference type="AlphaFoldDB" id="A0A1Y2B8U4"/>
<reference evidence="7 8" key="1">
    <citation type="submission" date="2016-07" db="EMBL/GenBank/DDBJ databases">
        <title>Pervasive Adenine N6-methylation of Active Genes in Fungi.</title>
        <authorList>
            <consortium name="DOE Joint Genome Institute"/>
            <person name="Mondo S.J."/>
            <person name="Dannebaum R.O."/>
            <person name="Kuo R.C."/>
            <person name="Labutti K."/>
            <person name="Haridas S."/>
            <person name="Kuo A."/>
            <person name="Salamov A."/>
            <person name="Ahrendt S.R."/>
            <person name="Lipzen A."/>
            <person name="Sullivan W."/>
            <person name="Andreopoulos W.B."/>
            <person name="Clum A."/>
            <person name="Lindquist E."/>
            <person name="Daum C."/>
            <person name="Ramamoorthy G.K."/>
            <person name="Gryganskyi A."/>
            <person name="Culley D."/>
            <person name="Magnuson J.K."/>
            <person name="James T.Y."/>
            <person name="O'Malley M.A."/>
            <person name="Stajich J.E."/>
            <person name="Spatafora J.W."/>
            <person name="Visel A."/>
            <person name="Grigoriev I.V."/>
        </authorList>
    </citation>
    <scope>NUCLEOTIDE SEQUENCE [LARGE SCALE GENOMIC DNA]</scope>
    <source>
        <strain evidence="7 8">68-887.2</strain>
    </source>
</reference>
<keyword evidence="8" id="KW-1185">Reference proteome</keyword>
<dbReference type="OrthoDB" id="196858at2759"/>
<dbReference type="GO" id="GO:0048188">
    <property type="term" value="C:Set1C/COMPASS complex"/>
    <property type="evidence" value="ECO:0007669"/>
    <property type="project" value="InterPro"/>
</dbReference>
<dbReference type="InterPro" id="IPR001680">
    <property type="entry name" value="WD40_rpt"/>
</dbReference>
<dbReference type="SMART" id="SM00320">
    <property type="entry name" value="WD40"/>
    <property type="match status" value="5"/>
</dbReference>
<dbReference type="PANTHER" id="PTHR44040">
    <property type="entry name" value="RETINOBLASTOMA-BINDING PROTEIN 5"/>
    <property type="match status" value="1"/>
</dbReference>